<keyword evidence="9" id="KW-0479">Metal-binding</keyword>
<dbReference type="EMBL" id="JAMQYH010000041">
    <property type="protein sequence ID" value="KAJ1684320.1"/>
    <property type="molecule type" value="Genomic_DNA"/>
</dbReference>
<comment type="pathway">
    <text evidence="6">Carbohydrate biosynthesis; Calvin cycle.</text>
</comment>
<evidence type="ECO:0000256" key="3">
    <source>
        <dbReference type="ARBA" id="ARBA00001941"/>
    </source>
</evidence>
<dbReference type="NCBIfam" id="TIGR01163">
    <property type="entry name" value="rpe"/>
    <property type="match status" value="1"/>
</dbReference>
<evidence type="ECO:0000256" key="9">
    <source>
        <dbReference type="ARBA" id="ARBA00022723"/>
    </source>
</evidence>
<evidence type="ECO:0000256" key="10">
    <source>
        <dbReference type="ARBA" id="ARBA00023235"/>
    </source>
</evidence>
<dbReference type="PROSITE" id="PS01085">
    <property type="entry name" value="RIBUL_P_3_EPIMER_1"/>
    <property type="match status" value="1"/>
</dbReference>
<proteinExistence type="inferred from homology"/>
<comment type="catalytic activity">
    <reaction evidence="1">
        <text>D-ribulose 5-phosphate = D-xylulose 5-phosphate</text>
        <dbReference type="Rhea" id="RHEA:13677"/>
        <dbReference type="ChEBI" id="CHEBI:57737"/>
        <dbReference type="ChEBI" id="CHEBI:58121"/>
        <dbReference type="EC" id="5.1.3.1"/>
    </reaction>
</comment>
<comment type="cofactor">
    <cofactor evidence="4">
        <name>Zn(2+)</name>
        <dbReference type="ChEBI" id="CHEBI:29105"/>
    </cofactor>
</comment>
<dbReference type="InterPro" id="IPR026019">
    <property type="entry name" value="Ribul_P_3_epim"/>
</dbReference>
<dbReference type="GO" id="GO:0005975">
    <property type="term" value="P:carbohydrate metabolic process"/>
    <property type="evidence" value="ECO:0007669"/>
    <property type="project" value="InterPro"/>
</dbReference>
<dbReference type="Pfam" id="PF00834">
    <property type="entry name" value="Ribul_P_3_epim"/>
    <property type="match status" value="1"/>
</dbReference>
<evidence type="ECO:0000256" key="4">
    <source>
        <dbReference type="ARBA" id="ARBA00001947"/>
    </source>
</evidence>
<evidence type="ECO:0000256" key="5">
    <source>
        <dbReference type="ARBA" id="ARBA00001954"/>
    </source>
</evidence>
<dbReference type="CDD" id="cd00429">
    <property type="entry name" value="RPE"/>
    <property type="match status" value="1"/>
</dbReference>
<evidence type="ECO:0000313" key="12">
    <source>
        <dbReference type="EMBL" id="KAJ1684320.1"/>
    </source>
</evidence>
<dbReference type="NCBIfam" id="NF004076">
    <property type="entry name" value="PRK05581.1-4"/>
    <property type="match status" value="1"/>
</dbReference>
<protein>
    <recommendedName>
        <fullName evidence="8">ribulose-phosphate 3-epimerase</fullName>
        <ecNumber evidence="8">5.1.3.1</ecNumber>
    </recommendedName>
    <alternativeName>
        <fullName evidence="11">Pentose-5-phosphate 3-epimerase</fullName>
    </alternativeName>
</protein>
<comment type="similarity">
    <text evidence="7">Belongs to the ribulose-phosphate 3-epimerase family.</text>
</comment>
<evidence type="ECO:0000256" key="6">
    <source>
        <dbReference type="ARBA" id="ARBA00005215"/>
    </source>
</evidence>
<dbReference type="GO" id="GO:0006098">
    <property type="term" value="P:pentose-phosphate shunt"/>
    <property type="evidence" value="ECO:0007669"/>
    <property type="project" value="InterPro"/>
</dbReference>
<accession>A0A9Q0BZP7</accession>
<evidence type="ECO:0000256" key="2">
    <source>
        <dbReference type="ARBA" id="ARBA00001936"/>
    </source>
</evidence>
<name>A0A9Q0BZP7_9POAL</name>
<dbReference type="Proteomes" id="UP001151287">
    <property type="component" value="Unassembled WGS sequence"/>
</dbReference>
<dbReference type="PANTHER" id="PTHR11749">
    <property type="entry name" value="RIBULOSE-5-PHOSPHATE-3-EPIMERASE"/>
    <property type="match status" value="1"/>
</dbReference>
<dbReference type="HAMAP" id="MF_02227">
    <property type="entry name" value="RPE"/>
    <property type="match status" value="1"/>
</dbReference>
<dbReference type="Gene3D" id="2.40.320.10">
    <property type="entry name" value="Hypothetical Protein Pfu-838710-001"/>
    <property type="match status" value="1"/>
</dbReference>
<reference evidence="12" key="1">
    <citation type="journal article" date="2022" name="Cell">
        <title>Repeat-based holocentromeres influence genome architecture and karyotype evolution.</title>
        <authorList>
            <person name="Hofstatter P.G."/>
            <person name="Thangavel G."/>
            <person name="Lux T."/>
            <person name="Neumann P."/>
            <person name="Vondrak T."/>
            <person name="Novak P."/>
            <person name="Zhang M."/>
            <person name="Costa L."/>
            <person name="Castellani M."/>
            <person name="Scott A."/>
            <person name="Toegelov H."/>
            <person name="Fuchs J."/>
            <person name="Mata-Sucre Y."/>
            <person name="Dias Y."/>
            <person name="Vanzela A.L.L."/>
            <person name="Huettel B."/>
            <person name="Almeida C.C.S."/>
            <person name="Simkova H."/>
            <person name="Souza G."/>
            <person name="Pedrosa-Harand A."/>
            <person name="Macas J."/>
            <person name="Mayer K.F.X."/>
            <person name="Houben A."/>
            <person name="Marques A."/>
        </authorList>
    </citation>
    <scope>NUCLEOTIDE SEQUENCE</scope>
    <source>
        <strain evidence="12">RhyBre1mFocal</strain>
    </source>
</reference>
<evidence type="ECO:0000256" key="11">
    <source>
        <dbReference type="ARBA" id="ARBA00030599"/>
    </source>
</evidence>
<dbReference type="InterPro" id="IPR011060">
    <property type="entry name" value="RibuloseP-bd_barrel"/>
</dbReference>
<comment type="cofactor">
    <cofactor evidence="3">
        <name>Co(2+)</name>
        <dbReference type="ChEBI" id="CHEBI:48828"/>
    </cofactor>
</comment>
<dbReference type="Gene3D" id="3.20.20.70">
    <property type="entry name" value="Aldolase class I"/>
    <property type="match status" value="1"/>
</dbReference>
<evidence type="ECO:0000313" key="13">
    <source>
        <dbReference type="Proteomes" id="UP001151287"/>
    </source>
</evidence>
<evidence type="ECO:0000256" key="8">
    <source>
        <dbReference type="ARBA" id="ARBA00013188"/>
    </source>
</evidence>
<dbReference type="GO" id="GO:0009526">
    <property type="term" value="C:plastid envelope"/>
    <property type="evidence" value="ECO:0007669"/>
    <property type="project" value="UniProtKB-ARBA"/>
</dbReference>
<comment type="cofactor">
    <cofactor evidence="5">
        <name>Fe(2+)</name>
        <dbReference type="ChEBI" id="CHEBI:29033"/>
    </cofactor>
</comment>
<dbReference type="EC" id="5.1.3.1" evidence="8"/>
<dbReference type="AlphaFoldDB" id="A0A9Q0BZP7"/>
<comment type="cofactor">
    <cofactor evidence="2">
        <name>Mn(2+)</name>
        <dbReference type="ChEBI" id="CHEBI:29035"/>
    </cofactor>
</comment>
<evidence type="ECO:0000256" key="1">
    <source>
        <dbReference type="ARBA" id="ARBA00001782"/>
    </source>
</evidence>
<dbReference type="GO" id="GO:0046872">
    <property type="term" value="F:metal ion binding"/>
    <property type="evidence" value="ECO:0007669"/>
    <property type="project" value="UniProtKB-KW"/>
</dbReference>
<dbReference type="SUPFAM" id="SSF51366">
    <property type="entry name" value="Ribulose-phoshate binding barrel"/>
    <property type="match status" value="1"/>
</dbReference>
<comment type="caution">
    <text evidence="12">The sequence shown here is derived from an EMBL/GenBank/DDBJ whole genome shotgun (WGS) entry which is preliminary data.</text>
</comment>
<organism evidence="12 13">
    <name type="scientific">Rhynchospora breviuscula</name>
    <dbReference type="NCBI Taxonomy" id="2022672"/>
    <lineage>
        <taxon>Eukaryota</taxon>
        <taxon>Viridiplantae</taxon>
        <taxon>Streptophyta</taxon>
        <taxon>Embryophyta</taxon>
        <taxon>Tracheophyta</taxon>
        <taxon>Spermatophyta</taxon>
        <taxon>Magnoliopsida</taxon>
        <taxon>Liliopsida</taxon>
        <taxon>Poales</taxon>
        <taxon>Cyperaceae</taxon>
        <taxon>Cyperoideae</taxon>
        <taxon>Rhynchosporeae</taxon>
        <taxon>Rhynchospora</taxon>
    </lineage>
</organism>
<keyword evidence="10" id="KW-0413">Isomerase</keyword>
<evidence type="ECO:0000256" key="7">
    <source>
        <dbReference type="ARBA" id="ARBA00009541"/>
    </source>
</evidence>
<dbReference type="GO" id="GO:0004750">
    <property type="term" value="F:D-ribulose-phosphate 3-epimerase activity"/>
    <property type="evidence" value="ECO:0007669"/>
    <property type="project" value="UniProtKB-EC"/>
</dbReference>
<dbReference type="InterPro" id="IPR013785">
    <property type="entry name" value="Aldolase_TIM"/>
</dbReference>
<dbReference type="PROSITE" id="PS01086">
    <property type="entry name" value="RIBUL_P_3_EPIMER_2"/>
    <property type="match status" value="1"/>
</dbReference>
<dbReference type="InterPro" id="IPR000056">
    <property type="entry name" value="Ribul_P_3_epim-like"/>
</dbReference>
<dbReference type="OrthoDB" id="1927044at2759"/>
<dbReference type="FunFam" id="3.20.20.70:FF:000004">
    <property type="entry name" value="Ribulose-phosphate 3-epimerase"/>
    <property type="match status" value="1"/>
</dbReference>
<keyword evidence="13" id="KW-1185">Reference proteome</keyword>
<sequence>MGTADLQITPSILNADPGALGAEVARIPSADLVHVDVMDNHFVPNLTFGPAMVESLARSASQPLDCHLMIEDPDRWAPAYVEAGGTSITFHVEAAAAPVRLAREIRAAGGRAGMALRPATPVEPYADLLGELDLLLVMTVEPGFGGQKFLDLCLPKVRRARQLADERGVELRLQVDGGVSLETIGRCAEAGADTFVAGSAVYGADDPDAMYAVVERERRYRVARVPDGVVEVRTITDAYVVGTRLRLREVRHADGHVERKLGHKVRLGDGPAEVACTNLYLDDVEWHLLADLPARRLRKTRHLVRRDGLLVAVDEHEDGTLVAEIDDGETASSYVPDWLEVLEDVSDDEAWTGAGLAR</sequence>
<gene>
    <name evidence="12" type="ORF">LUZ63_020613</name>
</gene>